<evidence type="ECO:0000313" key="2">
    <source>
        <dbReference type="Proteomes" id="UP001154282"/>
    </source>
</evidence>
<dbReference type="AlphaFoldDB" id="A0AAV0KSS6"/>
<dbReference type="EMBL" id="CAMGYJ010000005">
    <property type="protein sequence ID" value="CAI0425213.1"/>
    <property type="molecule type" value="Genomic_DNA"/>
</dbReference>
<name>A0AAV0KSS6_9ROSI</name>
<comment type="caution">
    <text evidence="1">The sequence shown here is derived from an EMBL/GenBank/DDBJ whole genome shotgun (WGS) entry which is preliminary data.</text>
</comment>
<proteinExistence type="predicted"/>
<sequence length="157" mass="16688">PFHNFSSQSVNSALHRPLLAVAPPAAASSSWSLQAEDRLLQWPPQSASSISPPPVPGPPCCPVSMSLCRTPHDHRCQSQSIKTGAMPNSLCPESQILVPPGNSLLQMGAHSAILSASISDSKPQPLLHRSITTRKCIAPGFMFQFKQSRTASSIASI</sequence>
<keyword evidence="2" id="KW-1185">Reference proteome</keyword>
<organism evidence="1 2">
    <name type="scientific">Linum tenue</name>
    <dbReference type="NCBI Taxonomy" id="586396"/>
    <lineage>
        <taxon>Eukaryota</taxon>
        <taxon>Viridiplantae</taxon>
        <taxon>Streptophyta</taxon>
        <taxon>Embryophyta</taxon>
        <taxon>Tracheophyta</taxon>
        <taxon>Spermatophyta</taxon>
        <taxon>Magnoliopsida</taxon>
        <taxon>eudicotyledons</taxon>
        <taxon>Gunneridae</taxon>
        <taxon>Pentapetalae</taxon>
        <taxon>rosids</taxon>
        <taxon>fabids</taxon>
        <taxon>Malpighiales</taxon>
        <taxon>Linaceae</taxon>
        <taxon>Linum</taxon>
    </lineage>
</organism>
<dbReference type="Proteomes" id="UP001154282">
    <property type="component" value="Unassembled WGS sequence"/>
</dbReference>
<accession>A0AAV0KSS6</accession>
<reference evidence="1" key="1">
    <citation type="submission" date="2022-08" db="EMBL/GenBank/DDBJ databases">
        <authorList>
            <person name="Gutierrez-Valencia J."/>
        </authorList>
    </citation>
    <scope>NUCLEOTIDE SEQUENCE</scope>
</reference>
<gene>
    <name evidence="1" type="ORF">LITE_LOCUS20284</name>
</gene>
<evidence type="ECO:0000313" key="1">
    <source>
        <dbReference type="EMBL" id="CAI0425213.1"/>
    </source>
</evidence>
<feature type="non-terminal residue" evidence="1">
    <location>
        <position position="1"/>
    </location>
</feature>
<protein>
    <submittedName>
        <fullName evidence="1">Uncharacterized protein</fullName>
    </submittedName>
</protein>